<feature type="transmembrane region" description="Helical" evidence="6">
    <location>
        <begin position="317"/>
        <end position="334"/>
    </location>
</feature>
<dbReference type="InterPro" id="IPR001902">
    <property type="entry name" value="SLC26A/SulP_fam"/>
</dbReference>
<feature type="transmembrane region" description="Helical" evidence="6">
    <location>
        <begin position="207"/>
        <end position="230"/>
    </location>
</feature>
<feature type="transmembrane region" description="Helical" evidence="6">
    <location>
        <begin position="139"/>
        <end position="158"/>
    </location>
</feature>
<dbReference type="PANTHER" id="PTHR11814">
    <property type="entry name" value="SULFATE TRANSPORTER"/>
    <property type="match status" value="1"/>
</dbReference>
<evidence type="ECO:0000313" key="9">
    <source>
        <dbReference type="RefSeq" id="XP_006820994.1"/>
    </source>
</evidence>
<evidence type="ECO:0000256" key="2">
    <source>
        <dbReference type="ARBA" id="ARBA00022692"/>
    </source>
</evidence>
<evidence type="ECO:0000256" key="3">
    <source>
        <dbReference type="ARBA" id="ARBA00022989"/>
    </source>
</evidence>
<evidence type="ECO:0000256" key="5">
    <source>
        <dbReference type="SAM" id="Coils"/>
    </source>
</evidence>
<dbReference type="InterPro" id="IPR036513">
    <property type="entry name" value="STAS_dom_sf"/>
</dbReference>
<proteinExistence type="predicted"/>
<feature type="coiled-coil region" evidence="5">
    <location>
        <begin position="537"/>
        <end position="564"/>
    </location>
</feature>
<gene>
    <name evidence="9" type="primary">LOC102804098</name>
</gene>
<dbReference type="GeneID" id="102804098"/>
<evidence type="ECO:0000256" key="1">
    <source>
        <dbReference type="ARBA" id="ARBA00004141"/>
    </source>
</evidence>
<dbReference type="Pfam" id="PF00916">
    <property type="entry name" value="Sulfate_transp"/>
    <property type="match status" value="1"/>
</dbReference>
<sequence length="697" mass="77136">MDEKVDLSATDLRQRTNYNVNRPVYTEDEFHLGHQVADVSKETVPQKIKKYFQKQCSCSPKCLKEFVLAKIPILDWMPKYSIREDLVGDILAGITVCVLNIPQSLAFALLATMPPIYGLYVAFFPILVYAFFGTSRQMAFGSFGVVSLMAGSAVAKVLGPPPEAPAPLADANDTEAIYNFLNSSGSNITDDAINDYEYQKLLAMTSLTLMIGLVQILLSVFHMGFVTVYLSTPLVRGFTTGAACYIFTSQIKFLFGLSKYIPLYTGPFSLVYTYIDIFKNIHHSNYIEVILSVCVLIFVAGGKYLADKYRNKIKFTMPVELFAIIIGTAVSYLLELEGKHRVDIAGEIPQGLPAPFVPPIHYGLSMIGDAISIAIVGFAVSVSMATTFAKKNNYEIDANQEMFAYGISNFVAGFFSCFVSACSLARMLVYDSAGGKTQFAAIVNCIIILIVLLALGPLFEALPKAVLGAIIVVALQGMFKQCADLPILWRTSKIDFAKEVNGIKVISSGSTLYYVNCEYFKNQVYKLTGVNPTTVMAAKAEIEKKMKQQEIERQKQNKKKAKENGTTISDKEQVDFVPNHDASEEVALSMPQLPHLHTIIIDCGTFNFIDVNGVTVLTNLAMDYKKIGIRVLLADCQGNVKETLNRCDYFVKMEKIEIPECLFVTVHDAILYATSVNSENQNEPMDIKNESSVETKF</sequence>
<dbReference type="InterPro" id="IPR002645">
    <property type="entry name" value="STAS_dom"/>
</dbReference>
<reference evidence="9" key="1">
    <citation type="submission" date="2025-08" db="UniProtKB">
        <authorList>
            <consortium name="RefSeq"/>
        </authorList>
    </citation>
    <scope>IDENTIFICATION</scope>
    <source>
        <tissue evidence="9">Testes</tissue>
    </source>
</reference>
<feature type="transmembrane region" description="Helical" evidence="6">
    <location>
        <begin position="86"/>
        <end position="110"/>
    </location>
</feature>
<dbReference type="RefSeq" id="XP_006820994.1">
    <property type="nucleotide sequence ID" value="XM_006820931.1"/>
</dbReference>
<dbReference type="SUPFAM" id="SSF52091">
    <property type="entry name" value="SpoIIaa-like"/>
    <property type="match status" value="1"/>
</dbReference>
<evidence type="ECO:0000259" key="7">
    <source>
        <dbReference type="PROSITE" id="PS50801"/>
    </source>
</evidence>
<evidence type="ECO:0000256" key="6">
    <source>
        <dbReference type="SAM" id="Phobius"/>
    </source>
</evidence>
<dbReference type="PROSITE" id="PS50801">
    <property type="entry name" value="STAS"/>
    <property type="match status" value="1"/>
</dbReference>
<feature type="transmembrane region" description="Helical" evidence="6">
    <location>
        <begin position="286"/>
        <end position="305"/>
    </location>
</feature>
<evidence type="ECO:0000313" key="8">
    <source>
        <dbReference type="Proteomes" id="UP000694865"/>
    </source>
</evidence>
<dbReference type="Gene3D" id="3.30.750.24">
    <property type="entry name" value="STAS domain"/>
    <property type="match status" value="1"/>
</dbReference>
<dbReference type="CDD" id="cd07042">
    <property type="entry name" value="STAS_SulP_like_sulfate_transporter"/>
    <property type="match status" value="1"/>
</dbReference>
<dbReference type="Proteomes" id="UP000694865">
    <property type="component" value="Unplaced"/>
</dbReference>
<evidence type="ECO:0000256" key="4">
    <source>
        <dbReference type="ARBA" id="ARBA00023136"/>
    </source>
</evidence>
<dbReference type="InterPro" id="IPR011547">
    <property type="entry name" value="SLC26A/SulP_dom"/>
</dbReference>
<keyword evidence="2 6" id="KW-0812">Transmembrane</keyword>
<keyword evidence="3 6" id="KW-1133">Transmembrane helix</keyword>
<name>A0ABM0MLV3_SACKO</name>
<protein>
    <submittedName>
        <fullName evidence="9">Prestin-like</fullName>
    </submittedName>
</protein>
<dbReference type="Pfam" id="PF01740">
    <property type="entry name" value="STAS"/>
    <property type="match status" value="1"/>
</dbReference>
<feature type="domain" description="STAS" evidence="7">
    <location>
        <begin position="497"/>
        <end position="673"/>
    </location>
</feature>
<feature type="transmembrane region" description="Helical" evidence="6">
    <location>
        <begin position="116"/>
        <end position="132"/>
    </location>
</feature>
<organism evidence="8 9">
    <name type="scientific">Saccoglossus kowalevskii</name>
    <name type="common">Acorn worm</name>
    <dbReference type="NCBI Taxonomy" id="10224"/>
    <lineage>
        <taxon>Eukaryota</taxon>
        <taxon>Metazoa</taxon>
        <taxon>Hemichordata</taxon>
        <taxon>Enteropneusta</taxon>
        <taxon>Harrimaniidae</taxon>
        <taxon>Saccoglossus</taxon>
    </lineage>
</organism>
<feature type="transmembrane region" description="Helical" evidence="6">
    <location>
        <begin position="360"/>
        <end position="382"/>
    </location>
</feature>
<keyword evidence="4 6" id="KW-0472">Membrane</keyword>
<comment type="subcellular location">
    <subcellularLocation>
        <location evidence="1">Membrane</location>
        <topology evidence="1">Multi-pass membrane protein</topology>
    </subcellularLocation>
</comment>
<keyword evidence="8" id="KW-1185">Reference proteome</keyword>
<feature type="transmembrane region" description="Helical" evidence="6">
    <location>
        <begin position="439"/>
        <end position="459"/>
    </location>
</feature>
<feature type="transmembrane region" description="Helical" evidence="6">
    <location>
        <begin position="403"/>
        <end position="427"/>
    </location>
</feature>
<keyword evidence="5" id="KW-0175">Coiled coil</keyword>
<accession>A0ABM0MLV3</accession>